<dbReference type="PANTHER" id="PTHR43065">
    <property type="entry name" value="SENSOR HISTIDINE KINASE"/>
    <property type="match status" value="1"/>
</dbReference>
<feature type="transmembrane region" description="Helical" evidence="4">
    <location>
        <begin position="239"/>
        <end position="257"/>
    </location>
</feature>
<dbReference type="SUPFAM" id="SSF55874">
    <property type="entry name" value="ATPase domain of HSP90 chaperone/DNA topoisomerase II/histidine kinase"/>
    <property type="match status" value="1"/>
</dbReference>
<dbReference type="InterPro" id="IPR036097">
    <property type="entry name" value="HisK_dim/P_sf"/>
</dbReference>
<organism evidence="6 7">
    <name type="scientific">Parasedimentitalea denitrificans</name>
    <dbReference type="NCBI Taxonomy" id="2211118"/>
    <lineage>
        <taxon>Bacteria</taxon>
        <taxon>Pseudomonadati</taxon>
        <taxon>Pseudomonadota</taxon>
        <taxon>Alphaproteobacteria</taxon>
        <taxon>Rhodobacterales</taxon>
        <taxon>Paracoccaceae</taxon>
        <taxon>Parasedimentitalea</taxon>
    </lineage>
</organism>
<dbReference type="PRINTS" id="PR00344">
    <property type="entry name" value="BCTRLSENSOR"/>
</dbReference>
<dbReference type="SUPFAM" id="SSF47384">
    <property type="entry name" value="Homodimeric domain of signal transducing histidine kinase"/>
    <property type="match status" value="1"/>
</dbReference>
<evidence type="ECO:0000256" key="1">
    <source>
        <dbReference type="ARBA" id="ARBA00000085"/>
    </source>
</evidence>
<dbReference type="EC" id="2.7.13.3" evidence="2"/>
<dbReference type="PROSITE" id="PS50109">
    <property type="entry name" value="HIS_KIN"/>
    <property type="match status" value="1"/>
</dbReference>
<dbReference type="Gene3D" id="3.30.565.10">
    <property type="entry name" value="Histidine kinase-like ATPase, C-terminal domain"/>
    <property type="match status" value="1"/>
</dbReference>
<dbReference type="PANTHER" id="PTHR43065:SF42">
    <property type="entry name" value="TWO-COMPONENT SENSOR PPRA"/>
    <property type="match status" value="1"/>
</dbReference>
<dbReference type="InterPro" id="IPR005467">
    <property type="entry name" value="His_kinase_dom"/>
</dbReference>
<dbReference type="SMART" id="SM00388">
    <property type="entry name" value="HisKA"/>
    <property type="match status" value="1"/>
</dbReference>
<dbReference type="Proteomes" id="UP001429564">
    <property type="component" value="Unassembled WGS sequence"/>
</dbReference>
<dbReference type="InterPro" id="IPR036890">
    <property type="entry name" value="HATPase_C_sf"/>
</dbReference>
<evidence type="ECO:0000259" key="5">
    <source>
        <dbReference type="PROSITE" id="PS50109"/>
    </source>
</evidence>
<dbReference type="EMBL" id="QHLQ01000002">
    <property type="protein sequence ID" value="NIZ60216.1"/>
    <property type="molecule type" value="Genomic_DNA"/>
</dbReference>
<keyword evidence="3" id="KW-0597">Phosphoprotein</keyword>
<name>A0ABX0W456_9RHOB</name>
<dbReference type="Pfam" id="PF00512">
    <property type="entry name" value="HisKA"/>
    <property type="match status" value="1"/>
</dbReference>
<dbReference type="InterPro" id="IPR004358">
    <property type="entry name" value="Sig_transdc_His_kin-like_C"/>
</dbReference>
<evidence type="ECO:0000313" key="6">
    <source>
        <dbReference type="EMBL" id="NIZ60216.1"/>
    </source>
</evidence>
<comment type="catalytic activity">
    <reaction evidence="1">
        <text>ATP + protein L-histidine = ADP + protein N-phospho-L-histidine.</text>
        <dbReference type="EC" id="2.7.13.3"/>
    </reaction>
</comment>
<keyword evidence="4" id="KW-0472">Membrane</keyword>
<keyword evidence="6" id="KW-0418">Kinase</keyword>
<dbReference type="Pfam" id="PF02518">
    <property type="entry name" value="HATPase_c"/>
    <property type="match status" value="1"/>
</dbReference>
<dbReference type="CDD" id="cd00075">
    <property type="entry name" value="HATPase"/>
    <property type="match status" value="1"/>
</dbReference>
<dbReference type="CDD" id="cd00082">
    <property type="entry name" value="HisKA"/>
    <property type="match status" value="1"/>
</dbReference>
<evidence type="ECO:0000256" key="3">
    <source>
        <dbReference type="ARBA" id="ARBA00022553"/>
    </source>
</evidence>
<dbReference type="InterPro" id="IPR003594">
    <property type="entry name" value="HATPase_dom"/>
</dbReference>
<dbReference type="Gene3D" id="1.10.287.130">
    <property type="match status" value="1"/>
</dbReference>
<evidence type="ECO:0000256" key="2">
    <source>
        <dbReference type="ARBA" id="ARBA00012438"/>
    </source>
</evidence>
<feature type="domain" description="Histidine kinase" evidence="5">
    <location>
        <begin position="294"/>
        <end position="501"/>
    </location>
</feature>
<dbReference type="InterPro" id="IPR003661">
    <property type="entry name" value="HisK_dim/P_dom"/>
</dbReference>
<reference evidence="6 7" key="1">
    <citation type="submission" date="2018-05" db="EMBL/GenBank/DDBJ databases">
        <authorList>
            <person name="Zhang Y.-J."/>
        </authorList>
    </citation>
    <scope>NUCLEOTIDE SEQUENCE [LARGE SCALE GENOMIC DNA]</scope>
    <source>
        <strain evidence="6 7">CY04</strain>
    </source>
</reference>
<evidence type="ECO:0000256" key="4">
    <source>
        <dbReference type="SAM" id="Phobius"/>
    </source>
</evidence>
<accession>A0ABX0W456</accession>
<evidence type="ECO:0000313" key="7">
    <source>
        <dbReference type="Proteomes" id="UP001429564"/>
    </source>
</evidence>
<gene>
    <name evidence="6" type="ORF">DL239_04420</name>
</gene>
<comment type="caution">
    <text evidence="6">The sequence shown here is derived from an EMBL/GenBank/DDBJ whole genome shotgun (WGS) entry which is preliminary data.</text>
</comment>
<proteinExistence type="predicted"/>
<sequence>MQMAVLYSIISWRNALLWSFAVILGLSGVAFFERQNVVRELTVKSATLHRLASQRADQHDAHLTSLSAIFVAGGVERQDLVLDVAATITRFYPRITSVNVVPYDPSQPIIETQPGLSTQARERVVELARRSTGALQIGKMPSLSDHYLLVKRTPNSDVAQHGLALVIDARALIATDDPFWDAPSASLRLSTPDSQTALVGQVASGETGFSKPLGSVSQPLVFETSLAVGLSDLLPVRKVISVIAMVTALFLLAAFGFKQRARTKDAESRAKLSAQETRLAHASRVNAMGEMASGMAHELAQPLTAILSQAQAGRHLARRGDVERLGSVLDDTVSQAQRAANILDRLRRWSKPNRAPSKSCSVHEAAQSVQNLLALEAKTKGAAITLSLHKEPLFVDADPVELEQIVFNLVRNALDASDAAQVRINTHIDGPFAVLDVSDTGPGVAEHLKPRIFEPFVTGKPDGTGLGLALCQRLVEEMNGDIMLLDATNQTTFRLSLPLSTKAVAT</sequence>
<dbReference type="SMART" id="SM00387">
    <property type="entry name" value="HATPase_c"/>
    <property type="match status" value="1"/>
</dbReference>
<keyword evidence="7" id="KW-1185">Reference proteome</keyword>
<dbReference type="GO" id="GO:0016301">
    <property type="term" value="F:kinase activity"/>
    <property type="evidence" value="ECO:0007669"/>
    <property type="project" value="UniProtKB-KW"/>
</dbReference>
<keyword evidence="4" id="KW-0812">Transmembrane</keyword>
<protein>
    <recommendedName>
        <fullName evidence="2">histidine kinase</fullName>
        <ecNumber evidence="2">2.7.13.3</ecNumber>
    </recommendedName>
</protein>
<keyword evidence="6" id="KW-0808">Transferase</keyword>
<keyword evidence="4" id="KW-1133">Transmembrane helix</keyword>